<feature type="transmembrane region" description="Helical" evidence="1">
    <location>
        <begin position="102"/>
        <end position="123"/>
    </location>
</feature>
<feature type="transmembrane region" description="Helical" evidence="1">
    <location>
        <begin position="77"/>
        <end position="96"/>
    </location>
</feature>
<reference evidence="2 3" key="1">
    <citation type="submission" date="2018-06" db="EMBL/GenBank/DDBJ databases">
        <authorList>
            <consortium name="Pathogen Informatics"/>
            <person name="Doyle S."/>
        </authorList>
    </citation>
    <scope>NUCLEOTIDE SEQUENCE [LARGE SCALE GENOMIC DNA]</scope>
    <source>
        <strain evidence="3">NCTC 11391</strain>
    </source>
</reference>
<dbReference type="Proteomes" id="UP000254082">
    <property type="component" value="Unassembled WGS sequence"/>
</dbReference>
<keyword evidence="1" id="KW-0812">Transmembrane</keyword>
<dbReference type="PROSITE" id="PS51257">
    <property type="entry name" value="PROKAR_LIPOPROTEIN"/>
    <property type="match status" value="1"/>
</dbReference>
<evidence type="ECO:0000256" key="1">
    <source>
        <dbReference type="SAM" id="Phobius"/>
    </source>
</evidence>
<sequence>MKVKWLKFLSREIALEYKTGIYCLYLYFFYACRQLLREGGNLSILTLFQMAFVAYFVTLLQFYLFENFDEADQLRGRKFLSLLVCSLLYMGMASWFNWFGHSWPILLAFLGFMILAYLVTFFFNRLKRRIDSKHLNQLLQEYKERR</sequence>
<gene>
    <name evidence="2" type="ORF">NCTC11391_01483</name>
</gene>
<keyword evidence="1" id="KW-0472">Membrane</keyword>
<protein>
    <recommendedName>
        <fullName evidence="4">DUF3021 domain-containing protein</fullName>
    </recommendedName>
</protein>
<keyword evidence="1" id="KW-1133">Transmembrane helix</keyword>
<dbReference type="OrthoDB" id="2220542at2"/>
<feature type="transmembrane region" description="Helical" evidence="1">
    <location>
        <begin position="42"/>
        <end position="65"/>
    </location>
</feature>
<name>A0A380JEB4_STRDO</name>
<evidence type="ECO:0008006" key="4">
    <source>
        <dbReference type="Google" id="ProtNLM"/>
    </source>
</evidence>
<dbReference type="RefSeq" id="WP_002998392.1">
    <property type="nucleotide sequence ID" value="NZ_UHFA01000002.1"/>
</dbReference>
<proteinExistence type="predicted"/>
<dbReference type="AlphaFoldDB" id="A0A380JEB4"/>
<keyword evidence="3" id="KW-1185">Reference proteome</keyword>
<accession>A0A380JEB4</accession>
<evidence type="ECO:0000313" key="2">
    <source>
        <dbReference type="EMBL" id="SUN36463.1"/>
    </source>
</evidence>
<organism evidence="2 3">
    <name type="scientific">Streptococcus downei MFe28</name>
    <dbReference type="NCBI Taxonomy" id="764290"/>
    <lineage>
        <taxon>Bacteria</taxon>
        <taxon>Bacillati</taxon>
        <taxon>Bacillota</taxon>
        <taxon>Bacilli</taxon>
        <taxon>Lactobacillales</taxon>
        <taxon>Streptococcaceae</taxon>
        <taxon>Streptococcus</taxon>
    </lineage>
</organism>
<dbReference type="EMBL" id="UHFA01000002">
    <property type="protein sequence ID" value="SUN36463.1"/>
    <property type="molecule type" value="Genomic_DNA"/>
</dbReference>
<evidence type="ECO:0000313" key="3">
    <source>
        <dbReference type="Proteomes" id="UP000254082"/>
    </source>
</evidence>